<name>A0A2W1BM40_HELAM</name>
<evidence type="ECO:0000256" key="2">
    <source>
        <dbReference type="SAM" id="SignalP"/>
    </source>
</evidence>
<feature type="signal peptide" evidence="2">
    <location>
        <begin position="1"/>
        <end position="18"/>
    </location>
</feature>
<dbReference type="Proteomes" id="UP000249218">
    <property type="component" value="Unassembled WGS sequence"/>
</dbReference>
<dbReference type="OrthoDB" id="7485909at2759"/>
<reference evidence="3 4" key="1">
    <citation type="journal article" date="2017" name="BMC Biol.">
        <title>Genomic innovations, transcriptional plasticity and gene loss underlying the evolution and divergence of two highly polyphagous and invasive Helicoverpa pest species.</title>
        <authorList>
            <person name="Pearce S.L."/>
            <person name="Clarke D.F."/>
            <person name="East P.D."/>
            <person name="Elfekih S."/>
            <person name="Gordon K.H."/>
            <person name="Jermiin L.S."/>
            <person name="McGaughran A."/>
            <person name="Oakeshott J.G."/>
            <person name="Papanikolaou A."/>
            <person name="Perera O.P."/>
            <person name="Rane R.V."/>
            <person name="Richards S."/>
            <person name="Tay W.T."/>
            <person name="Walsh T.K."/>
            <person name="Anderson A."/>
            <person name="Anderson C.J."/>
            <person name="Asgari S."/>
            <person name="Board P.G."/>
            <person name="Bretschneider A."/>
            <person name="Campbell P.M."/>
            <person name="Chertemps T."/>
            <person name="Christeller J.T."/>
            <person name="Coppin C.W."/>
            <person name="Downes S.J."/>
            <person name="Duan G."/>
            <person name="Farnsworth C.A."/>
            <person name="Good R.T."/>
            <person name="Han L.B."/>
            <person name="Han Y.C."/>
            <person name="Hatje K."/>
            <person name="Horne I."/>
            <person name="Huang Y.P."/>
            <person name="Hughes D.S."/>
            <person name="Jacquin-Joly E."/>
            <person name="James W."/>
            <person name="Jhangiani S."/>
            <person name="Kollmar M."/>
            <person name="Kuwar S.S."/>
            <person name="Li S."/>
            <person name="Liu N.Y."/>
            <person name="Maibeche M.T."/>
            <person name="Miller J.R."/>
            <person name="Montagne N."/>
            <person name="Perry T."/>
            <person name="Qu J."/>
            <person name="Song S.V."/>
            <person name="Sutton G.G."/>
            <person name="Vogel H."/>
            <person name="Walenz B.P."/>
            <person name="Xu W."/>
            <person name="Zhang H.J."/>
            <person name="Zou Z."/>
            <person name="Batterham P."/>
            <person name="Edwards O.R."/>
            <person name="Feyereisen R."/>
            <person name="Gibbs R.A."/>
            <person name="Heckel D.G."/>
            <person name="McGrath A."/>
            <person name="Robin C."/>
            <person name="Scherer S.E."/>
            <person name="Worley K.C."/>
            <person name="Wu Y.D."/>
        </authorList>
    </citation>
    <scope>NUCLEOTIDE SEQUENCE [LARGE SCALE GENOMIC DNA]</scope>
    <source>
        <strain evidence="3">Harm_GR_Male_#8</strain>
        <tissue evidence="3">Whole organism</tissue>
    </source>
</reference>
<accession>A0A2W1BM40</accession>
<dbReference type="AlphaFoldDB" id="A0A2W1BM40"/>
<feature type="compositionally biased region" description="Polar residues" evidence="1">
    <location>
        <begin position="223"/>
        <end position="258"/>
    </location>
</feature>
<proteinExistence type="predicted"/>
<feature type="chain" id="PRO_5015930726" evidence="2">
    <location>
        <begin position="19"/>
        <end position="329"/>
    </location>
</feature>
<keyword evidence="4" id="KW-1185">Reference proteome</keyword>
<organism evidence="3 4">
    <name type="scientific">Helicoverpa armigera</name>
    <name type="common">Cotton bollworm</name>
    <name type="synonym">Heliothis armigera</name>
    <dbReference type="NCBI Taxonomy" id="29058"/>
    <lineage>
        <taxon>Eukaryota</taxon>
        <taxon>Metazoa</taxon>
        <taxon>Ecdysozoa</taxon>
        <taxon>Arthropoda</taxon>
        <taxon>Hexapoda</taxon>
        <taxon>Insecta</taxon>
        <taxon>Pterygota</taxon>
        <taxon>Neoptera</taxon>
        <taxon>Endopterygota</taxon>
        <taxon>Lepidoptera</taxon>
        <taxon>Glossata</taxon>
        <taxon>Ditrysia</taxon>
        <taxon>Noctuoidea</taxon>
        <taxon>Noctuidae</taxon>
        <taxon>Heliothinae</taxon>
        <taxon>Helicoverpa</taxon>
    </lineage>
</organism>
<dbReference type="EMBL" id="KZ150032">
    <property type="protein sequence ID" value="PZC74705.1"/>
    <property type="molecule type" value="Genomic_DNA"/>
</dbReference>
<evidence type="ECO:0000313" key="4">
    <source>
        <dbReference type="Proteomes" id="UP000249218"/>
    </source>
</evidence>
<sequence length="329" mass="36120">MFLITKLLFIAIVAIASSRFEVAADNDDLEDEVILKQALFLVELLKSDFVHVLRTNSMNDLLNGTSTEEVNSTCAVDETNSTVPMNDTNVTESVIPPTTTAANSTPPSSVTPPGAPMMMFSSWPPLQMPRFPMAPALARQGNFPDENYRFPYKFRRRMMPDYYYFDSPQQRPGNFRRVANIDSTGDPGNATATAPIASVPELQMNLSHTAQANAPAAKESLLRTDNNTSSSITEADKSVQSTSPLTVSTAKTVSTVDTEPNEEKNEIELEVKNTSQATTENIRRYNTTKIPKSGTLKIFLGKSSKLPVPLPENNAFCYFHPNNPLCGNA</sequence>
<feature type="region of interest" description="Disordered" evidence="1">
    <location>
        <begin position="223"/>
        <end position="263"/>
    </location>
</feature>
<protein>
    <submittedName>
        <fullName evidence="3">Uncharacterized protein</fullName>
    </submittedName>
</protein>
<evidence type="ECO:0000256" key="1">
    <source>
        <dbReference type="SAM" id="MobiDB-lite"/>
    </source>
</evidence>
<keyword evidence="2" id="KW-0732">Signal</keyword>
<gene>
    <name evidence="3" type="primary">HaOG207330</name>
    <name evidence="3" type="ORF">B5X24_HaOG207330</name>
</gene>
<evidence type="ECO:0000313" key="3">
    <source>
        <dbReference type="EMBL" id="PZC74705.1"/>
    </source>
</evidence>